<keyword evidence="2" id="KW-0274">FAD</keyword>
<comment type="caution">
    <text evidence="5">The sequence shown here is derived from an EMBL/GenBank/DDBJ whole genome shotgun (WGS) entry which is preliminary data.</text>
</comment>
<dbReference type="InterPro" id="IPR036188">
    <property type="entry name" value="FAD/NAD-bd_sf"/>
</dbReference>
<dbReference type="Gene3D" id="3.50.50.60">
    <property type="entry name" value="FAD/NAD(P)-binding domain"/>
    <property type="match status" value="2"/>
</dbReference>
<feature type="compositionally biased region" description="Low complexity" evidence="4">
    <location>
        <begin position="141"/>
        <end position="153"/>
    </location>
</feature>
<dbReference type="GO" id="GO:0016491">
    <property type="term" value="F:oxidoreductase activity"/>
    <property type="evidence" value="ECO:0007669"/>
    <property type="project" value="UniProtKB-KW"/>
</dbReference>
<dbReference type="SUPFAM" id="SSF54373">
    <property type="entry name" value="FAD-linked reductases, C-terminal domain"/>
    <property type="match status" value="1"/>
</dbReference>
<dbReference type="Proteomes" id="UP000823399">
    <property type="component" value="Unassembled WGS sequence"/>
</dbReference>
<sequence>MTLEMILARHGRKETSPEFECRTPRVHSKSASDQIVPNRILWKHNKHCNAEDSKSSCKRSKTKWMGHVQLIVSTATGKKSPSTNTQPVYGVVTDKSLLVKCTHSLTLPALGYSANDLQRPLPEVPGMLISGSSQNIGQCQRLPPSSSLSLSPHRSTRSGRLDVPPHGACDNGGQQVVVVTVPWRDVGRCQPLATSNSGIRAERAPSRYRPSSSFKSNHHQVCPVKCKPVPTNHYIIAWYTPRQQCAQRLLRDILQHKKICQYLAWRRHLRQAKQQNNDFSFNRHLSPTNPRYQIQQSSSSSAVTRSIEARYDCSVVATNRQLRERFSRGNLNVALIKPSQVSSSNLTERRLNFLCSGAGIGGLFLAITIGKFAGCDIYVDLYEAHDAITAAGARITVARRTAEVMVELGLYNKISRVSASPPSSSYGADGTHSSVRKTFFETIGPDTIDPSKIRRYSDPSWTRTLVYVDGSIFPTEKLSKLDPNNLALKDFMIHIISYPVSQGTRINVTAYASDEQKTDIPFEGHCVSAVSLEEVVEAYKDFEPDAKRLLDYFENPSRWALHVLNELPLFTWDIVALIGAAAHAMTPHFGAGAGQAIEHINRNVVRDRCTIFAHLRQIEAMNEKIIDLWGNWDNEGEGGAVAEWVEAERQLQEGSYSGRSENSALCHGFTRVVAALESASP</sequence>
<evidence type="ECO:0000256" key="2">
    <source>
        <dbReference type="ARBA" id="ARBA00022827"/>
    </source>
</evidence>
<dbReference type="AlphaFoldDB" id="A0A9P7JU61"/>
<dbReference type="EMBL" id="JABBWM010000027">
    <property type="protein sequence ID" value="KAG2108427.1"/>
    <property type="molecule type" value="Genomic_DNA"/>
</dbReference>
<protein>
    <recommendedName>
        <fullName evidence="7">FAD-binding domain-containing protein</fullName>
    </recommendedName>
</protein>
<dbReference type="InterPro" id="IPR051104">
    <property type="entry name" value="FAD_monoxygenase"/>
</dbReference>
<evidence type="ECO:0000256" key="4">
    <source>
        <dbReference type="SAM" id="MobiDB-lite"/>
    </source>
</evidence>
<evidence type="ECO:0000256" key="3">
    <source>
        <dbReference type="ARBA" id="ARBA00023002"/>
    </source>
</evidence>
<evidence type="ECO:0008006" key="7">
    <source>
        <dbReference type="Google" id="ProtNLM"/>
    </source>
</evidence>
<dbReference type="PANTHER" id="PTHR46720">
    <property type="entry name" value="HYDROXYLASE, PUTATIVE (AFU_ORTHOLOGUE AFUA_3G01460)-RELATED"/>
    <property type="match status" value="1"/>
</dbReference>
<proteinExistence type="predicted"/>
<evidence type="ECO:0000313" key="6">
    <source>
        <dbReference type="Proteomes" id="UP000823399"/>
    </source>
</evidence>
<keyword evidence="3" id="KW-0560">Oxidoreductase</keyword>
<dbReference type="GeneID" id="64695937"/>
<accession>A0A9P7JU61</accession>
<evidence type="ECO:0000256" key="1">
    <source>
        <dbReference type="ARBA" id="ARBA00022630"/>
    </source>
</evidence>
<name>A0A9P7JU61_9AGAM</name>
<evidence type="ECO:0000313" key="5">
    <source>
        <dbReference type="EMBL" id="KAG2108427.1"/>
    </source>
</evidence>
<keyword evidence="6" id="KW-1185">Reference proteome</keyword>
<gene>
    <name evidence="5" type="ORF">F5147DRAFT_652796</name>
</gene>
<reference evidence="5" key="1">
    <citation type="journal article" date="2020" name="New Phytol.">
        <title>Comparative genomics reveals dynamic genome evolution in host specialist ectomycorrhizal fungi.</title>
        <authorList>
            <person name="Lofgren L.A."/>
            <person name="Nguyen N.H."/>
            <person name="Vilgalys R."/>
            <person name="Ruytinx J."/>
            <person name="Liao H.L."/>
            <person name="Branco S."/>
            <person name="Kuo A."/>
            <person name="LaButti K."/>
            <person name="Lipzen A."/>
            <person name="Andreopoulos W."/>
            <person name="Pangilinan J."/>
            <person name="Riley R."/>
            <person name="Hundley H."/>
            <person name="Na H."/>
            <person name="Barry K."/>
            <person name="Grigoriev I.V."/>
            <person name="Stajich J.E."/>
            <person name="Kennedy P.G."/>
        </authorList>
    </citation>
    <scope>NUCLEOTIDE SEQUENCE</scope>
    <source>
        <strain evidence="5">FC423</strain>
    </source>
</reference>
<keyword evidence="1" id="KW-0285">Flavoprotein</keyword>
<dbReference type="RefSeq" id="XP_041292872.1">
    <property type="nucleotide sequence ID" value="XM_041433678.1"/>
</dbReference>
<feature type="region of interest" description="Disordered" evidence="4">
    <location>
        <begin position="197"/>
        <end position="217"/>
    </location>
</feature>
<dbReference type="SUPFAM" id="SSF51905">
    <property type="entry name" value="FAD/NAD(P)-binding domain"/>
    <property type="match status" value="1"/>
</dbReference>
<dbReference type="GO" id="GO:0044550">
    <property type="term" value="P:secondary metabolite biosynthetic process"/>
    <property type="evidence" value="ECO:0007669"/>
    <property type="project" value="TreeGrafter"/>
</dbReference>
<feature type="region of interest" description="Disordered" evidence="4">
    <location>
        <begin position="132"/>
        <end position="169"/>
    </location>
</feature>
<organism evidence="5 6">
    <name type="scientific">Suillus discolor</name>
    <dbReference type="NCBI Taxonomy" id="1912936"/>
    <lineage>
        <taxon>Eukaryota</taxon>
        <taxon>Fungi</taxon>
        <taxon>Dikarya</taxon>
        <taxon>Basidiomycota</taxon>
        <taxon>Agaricomycotina</taxon>
        <taxon>Agaricomycetes</taxon>
        <taxon>Agaricomycetidae</taxon>
        <taxon>Boletales</taxon>
        <taxon>Suillineae</taxon>
        <taxon>Suillaceae</taxon>
        <taxon>Suillus</taxon>
    </lineage>
</organism>
<dbReference type="OrthoDB" id="417877at2759"/>
<dbReference type="PANTHER" id="PTHR46720:SF3">
    <property type="entry name" value="FAD-BINDING DOMAIN-CONTAINING PROTEIN-RELATED"/>
    <property type="match status" value="1"/>
</dbReference>